<proteinExistence type="predicted"/>
<accession>A0A0F9L532</accession>
<organism evidence="1">
    <name type="scientific">marine sediment metagenome</name>
    <dbReference type="NCBI Taxonomy" id="412755"/>
    <lineage>
        <taxon>unclassified sequences</taxon>
        <taxon>metagenomes</taxon>
        <taxon>ecological metagenomes</taxon>
    </lineage>
</organism>
<name>A0A0F9L532_9ZZZZ</name>
<sequence length="53" mass="6380">MINIKFFMPDIINLIANKLYWKTIDKKEVLVCAYCQEKIDIPKYTRSFFVMDS</sequence>
<reference evidence="1" key="1">
    <citation type="journal article" date="2015" name="Nature">
        <title>Complex archaea that bridge the gap between prokaryotes and eukaryotes.</title>
        <authorList>
            <person name="Spang A."/>
            <person name="Saw J.H."/>
            <person name="Jorgensen S.L."/>
            <person name="Zaremba-Niedzwiedzka K."/>
            <person name="Martijn J."/>
            <person name="Lind A.E."/>
            <person name="van Eijk R."/>
            <person name="Schleper C."/>
            <person name="Guy L."/>
            <person name="Ettema T.J."/>
        </authorList>
    </citation>
    <scope>NUCLEOTIDE SEQUENCE</scope>
</reference>
<dbReference type="EMBL" id="LAZR01006743">
    <property type="protein sequence ID" value="KKM89934.1"/>
    <property type="molecule type" value="Genomic_DNA"/>
</dbReference>
<gene>
    <name evidence="1" type="ORF">LCGC14_1243680</name>
</gene>
<dbReference type="AlphaFoldDB" id="A0A0F9L532"/>
<comment type="caution">
    <text evidence="1">The sequence shown here is derived from an EMBL/GenBank/DDBJ whole genome shotgun (WGS) entry which is preliminary data.</text>
</comment>
<protein>
    <submittedName>
        <fullName evidence="1">Uncharacterized protein</fullName>
    </submittedName>
</protein>
<evidence type="ECO:0000313" key="1">
    <source>
        <dbReference type="EMBL" id="KKM89934.1"/>
    </source>
</evidence>